<evidence type="ECO:0000313" key="2">
    <source>
        <dbReference type="Proteomes" id="UP001165060"/>
    </source>
</evidence>
<gene>
    <name evidence="1" type="ORF">TeGR_g6702</name>
</gene>
<dbReference type="Proteomes" id="UP001165060">
    <property type="component" value="Unassembled WGS sequence"/>
</dbReference>
<organism evidence="1 2">
    <name type="scientific">Tetraparma gracilis</name>
    <dbReference type="NCBI Taxonomy" id="2962635"/>
    <lineage>
        <taxon>Eukaryota</taxon>
        <taxon>Sar</taxon>
        <taxon>Stramenopiles</taxon>
        <taxon>Ochrophyta</taxon>
        <taxon>Bolidophyceae</taxon>
        <taxon>Parmales</taxon>
        <taxon>Triparmaceae</taxon>
        <taxon>Tetraparma</taxon>
    </lineage>
</organism>
<sequence length="194" mass="20558">MAALTRLLMERGFLPPGPPPTVSLTIADAITPQLMNGLRAMVKFAGFGGGHAWSLTDPEANKYHSSFFMDKASTKGLQLHLKHSLGGKGLEGGGCCPVEEDGRFGESTILSLCALGDAFNDGSGGDWQEIIRKLPNTKFRSRSGRVRTVSGEASEEGGQTEAAIYRGRLDGVVSGLVRVVNVGGVLMPARRSKL</sequence>
<reference evidence="1 2" key="1">
    <citation type="journal article" date="2023" name="Commun. Biol.">
        <title>Genome analysis of Parmales, the sister group of diatoms, reveals the evolutionary specialization of diatoms from phago-mixotrophs to photoautotrophs.</title>
        <authorList>
            <person name="Ban H."/>
            <person name="Sato S."/>
            <person name="Yoshikawa S."/>
            <person name="Yamada K."/>
            <person name="Nakamura Y."/>
            <person name="Ichinomiya M."/>
            <person name="Sato N."/>
            <person name="Blanc-Mathieu R."/>
            <person name="Endo H."/>
            <person name="Kuwata A."/>
            <person name="Ogata H."/>
        </authorList>
    </citation>
    <scope>NUCLEOTIDE SEQUENCE [LARGE SCALE GENOMIC DNA]</scope>
</reference>
<dbReference type="EMBL" id="BRYB01005853">
    <property type="protein sequence ID" value="GMI29794.1"/>
    <property type="molecule type" value="Genomic_DNA"/>
</dbReference>
<evidence type="ECO:0000313" key="1">
    <source>
        <dbReference type="EMBL" id="GMI29794.1"/>
    </source>
</evidence>
<protein>
    <submittedName>
        <fullName evidence="1">Uncharacterized protein</fullName>
    </submittedName>
</protein>
<name>A0ABQ6MPV3_9STRA</name>
<proteinExistence type="predicted"/>
<keyword evidence="2" id="KW-1185">Reference proteome</keyword>
<accession>A0ABQ6MPV3</accession>
<comment type="caution">
    <text evidence="1">The sequence shown here is derived from an EMBL/GenBank/DDBJ whole genome shotgun (WGS) entry which is preliminary data.</text>
</comment>